<accession>A0AAD9CUU9</accession>
<feature type="region of interest" description="Disordered" evidence="1">
    <location>
        <begin position="1"/>
        <end position="185"/>
    </location>
</feature>
<feature type="compositionally biased region" description="Basic and acidic residues" evidence="1">
    <location>
        <begin position="569"/>
        <end position="588"/>
    </location>
</feature>
<name>A0AAD9CUU9_PAPLA</name>
<protein>
    <submittedName>
        <fullName evidence="2">Uncharacterized protein</fullName>
    </submittedName>
</protein>
<dbReference type="Proteomes" id="UP001182556">
    <property type="component" value="Unassembled WGS sequence"/>
</dbReference>
<feature type="compositionally biased region" description="Polar residues" evidence="1">
    <location>
        <begin position="272"/>
        <end position="288"/>
    </location>
</feature>
<feature type="compositionally biased region" description="Low complexity" evidence="1">
    <location>
        <begin position="589"/>
        <end position="600"/>
    </location>
</feature>
<gene>
    <name evidence="2" type="ORF">DB88DRAFT_352288</name>
</gene>
<feature type="compositionally biased region" description="Low complexity" evidence="1">
    <location>
        <begin position="693"/>
        <end position="717"/>
    </location>
</feature>
<proteinExistence type="predicted"/>
<evidence type="ECO:0000313" key="2">
    <source>
        <dbReference type="EMBL" id="KAK1922426.1"/>
    </source>
</evidence>
<feature type="region of interest" description="Disordered" evidence="1">
    <location>
        <begin position="403"/>
        <end position="907"/>
    </location>
</feature>
<dbReference type="EMBL" id="JAODAN010000008">
    <property type="protein sequence ID" value="KAK1922426.1"/>
    <property type="molecule type" value="Genomic_DNA"/>
</dbReference>
<feature type="region of interest" description="Disordered" evidence="1">
    <location>
        <begin position="1043"/>
        <end position="1095"/>
    </location>
</feature>
<feature type="compositionally biased region" description="Polar residues" evidence="1">
    <location>
        <begin position="152"/>
        <end position="164"/>
    </location>
</feature>
<feature type="compositionally biased region" description="Low complexity" evidence="1">
    <location>
        <begin position="854"/>
        <end position="865"/>
    </location>
</feature>
<feature type="compositionally biased region" description="Low complexity" evidence="1">
    <location>
        <begin position="166"/>
        <end position="179"/>
    </location>
</feature>
<feature type="region of interest" description="Disordered" evidence="1">
    <location>
        <begin position="309"/>
        <end position="336"/>
    </location>
</feature>
<keyword evidence="3" id="KW-1185">Reference proteome</keyword>
<sequence length="1183" mass="125161">MSTLLAQDVPLPQSRQSPIEAVDNVNESNNIEKTAEVDAEGGPANPVVKGGQRDDADSNQDKGRSVEEDGTSNETDGNAHHHLATGQEASSEPSGREVQAEDSNKVEGNESADGAQESAQIADHNLRPSAESTTSALDQGEIGTEKGDALAANQSTPLLSQTARAPTPSSRTSTPPLTSGSAPKKFASVNVNKKFLSKTISPAAGSPTGTAKLGSLSSTSPVPTSSASSRLLSTKLTTVPSTKTGTSPLPAGSTGANAPSTSPWARPAALASESTGVGSAGSSPTGTLHQPAPTRARILLTTPSASIGSGVGIGSSVPKPAWKSVAGEGKRAPLGLSRDFPTAKEVADGKREAQAVAQAKAAQNQAILQGLNAFTQLDPNAHRWEDEDDDDEVIDFGDGSVYPHHDHHHTPFHRESSEDQPVSKNERFAEDFDRSWPRQKPSAHEVVTGTSGANLPRRAELGDRVLFNANSNRLEHPTNRPVPPGQPTRLMSRPDTAGRTPLDRPLPPHLAADQATRALPPHLSSSQQQQHQHQPPAHPAAPPPAWEQRMPPPPTTVTASGRQPWAMQKDSDRPHPPHLAGDRREHPSHTGTTPTSHLSGAGALQNADQRRSFSQTSRPPPPHAPQGELASQVHIADQSSVVDTQAAEMHTAAEKARLRRLAEEQEREAAAERARQKAKELEERFGKKEPKSAETPAPAPTTSTSSVPTSTSAAAPPGLTSVGIKLAPPTAFTLAQRTPPATQENGVKGALPTRPAAEARNAEGSWRRAGAESSGSVGVKPPEQPRDDRTSEVPTQPKGLAAAGSPRPNTQERERPSPPRPSAEQSSDQVGSAEVPQAPERAGHSEQTFDNMLARIQAAMAQARANPPPAPPAAGVPLDVTASSQSNSKTREVPQAKAAPTTIMPRPPVTQYFNVTQLEIPKSPPPAWRTYTVRLPKASVKRIPIPALRQKAFQSKPAVPNGWMLSFDPPLDSLNPLTLSKTELLLPQPVHRRFAKHVDQGPIVSISPRKLRPFERKKKKVYEAPRGSQTDTVQTIQSAASLLGDSSDRTAAGNTSTSHSQTLRDQISSSKTSERWNKSESPALPNEIPRKTKSPVRTSIAANAEKEGLFGPDGVGVGIPERARAFSDAKRGVRFIGSELDGDSLLNEVNQISLETVGEGGLDEKQEKSGIETSTSGAEVGFP</sequence>
<feature type="compositionally biased region" description="Basic and acidic residues" evidence="1">
    <location>
        <begin position="424"/>
        <end position="436"/>
    </location>
</feature>
<feature type="compositionally biased region" description="Pro residues" evidence="1">
    <location>
        <begin position="536"/>
        <end position="555"/>
    </location>
</feature>
<feature type="compositionally biased region" description="Low complexity" evidence="1">
    <location>
        <begin position="518"/>
        <end position="535"/>
    </location>
</feature>
<feature type="compositionally biased region" description="Basic and acidic residues" evidence="1">
    <location>
        <begin position="94"/>
        <end position="108"/>
    </location>
</feature>
<dbReference type="AlphaFoldDB" id="A0AAD9CUU9"/>
<reference evidence="2" key="1">
    <citation type="submission" date="2023-02" db="EMBL/GenBank/DDBJ databases">
        <title>Identification and recombinant expression of a fungal hydrolase from Papiliotrema laurentii that hydrolyzes apple cutin and clears colloidal polyester polyurethane.</title>
        <authorList>
            <consortium name="DOE Joint Genome Institute"/>
            <person name="Roman V.A."/>
            <person name="Bojanowski C."/>
            <person name="Crable B.R."/>
            <person name="Wagner D.N."/>
            <person name="Hung C.S."/>
            <person name="Nadeau L.J."/>
            <person name="Schratz L."/>
            <person name="Haridas S."/>
            <person name="Pangilinan J."/>
            <person name="Lipzen A."/>
            <person name="Na H."/>
            <person name="Yan M."/>
            <person name="Ng V."/>
            <person name="Grigoriev I.V."/>
            <person name="Spatafora J.W."/>
            <person name="Barlow D."/>
            <person name="Biffinger J."/>
            <person name="Kelley-Loughnane N."/>
            <person name="Varaljay V.A."/>
            <person name="Crookes-Goodson W.J."/>
        </authorList>
    </citation>
    <scope>NUCLEOTIDE SEQUENCE</scope>
    <source>
        <strain evidence="2">5307AH</strain>
    </source>
</reference>
<feature type="compositionally biased region" description="Polar residues" evidence="1">
    <location>
        <begin position="254"/>
        <end position="263"/>
    </location>
</feature>
<feature type="region of interest" description="Disordered" evidence="1">
    <location>
        <begin position="1157"/>
        <end position="1183"/>
    </location>
</feature>
<feature type="compositionally biased region" description="Basic and acidic residues" evidence="1">
    <location>
        <begin position="51"/>
        <end position="67"/>
    </location>
</feature>
<feature type="compositionally biased region" description="Polar residues" evidence="1">
    <location>
        <begin position="230"/>
        <end position="247"/>
    </location>
</feature>
<organism evidence="2 3">
    <name type="scientific">Papiliotrema laurentii</name>
    <name type="common">Cryptococcus laurentii</name>
    <dbReference type="NCBI Taxonomy" id="5418"/>
    <lineage>
        <taxon>Eukaryota</taxon>
        <taxon>Fungi</taxon>
        <taxon>Dikarya</taxon>
        <taxon>Basidiomycota</taxon>
        <taxon>Agaricomycotina</taxon>
        <taxon>Tremellomycetes</taxon>
        <taxon>Tremellales</taxon>
        <taxon>Rhynchogastremaceae</taxon>
        <taxon>Papiliotrema</taxon>
    </lineage>
</organism>
<feature type="compositionally biased region" description="Polar residues" evidence="1">
    <location>
        <begin position="733"/>
        <end position="745"/>
    </location>
</feature>
<comment type="caution">
    <text evidence="2">The sequence shown here is derived from an EMBL/GenBank/DDBJ whole genome shotgun (WGS) entry which is preliminary data.</text>
</comment>
<feature type="compositionally biased region" description="Low complexity" evidence="1">
    <location>
        <begin position="215"/>
        <end position="229"/>
    </location>
</feature>
<evidence type="ECO:0000256" key="1">
    <source>
        <dbReference type="SAM" id="MobiDB-lite"/>
    </source>
</evidence>
<feature type="compositionally biased region" description="Basic and acidic residues" evidence="1">
    <location>
        <begin position="651"/>
        <end position="692"/>
    </location>
</feature>
<feature type="region of interest" description="Disordered" evidence="1">
    <location>
        <begin position="198"/>
        <end position="292"/>
    </location>
</feature>
<evidence type="ECO:0000313" key="3">
    <source>
        <dbReference type="Proteomes" id="UP001182556"/>
    </source>
</evidence>
<feature type="compositionally biased region" description="Polar residues" evidence="1">
    <location>
        <begin position="1052"/>
        <end position="1071"/>
    </location>
</feature>